<dbReference type="InterPro" id="IPR003607">
    <property type="entry name" value="HD/PDEase_dom"/>
</dbReference>
<feature type="domain" description="HD/PDEase" evidence="1">
    <location>
        <begin position="47"/>
        <end position="168"/>
    </location>
</feature>
<dbReference type="Pfam" id="PF01966">
    <property type="entry name" value="HD"/>
    <property type="match status" value="1"/>
</dbReference>
<dbReference type="AlphaFoldDB" id="N0B998"/>
<keyword evidence="3" id="KW-1185">Reference proteome</keyword>
<sequence>MGTLIQDSVHGMIELPEWAERIIDTPQLQRLRRIKQLGFANLVYPGANHSRFEHSLGVFYITKKLTEKLEISKDSEMEILISAIIHDSAHAPFSHSSERIIKRYLGKTHERIDFYLKSTELEDVIKELGFSLRDVARHLSEESYGIVSGEIDADRMDYLVRDSHYTGVAYGVFDITRLINTTKFVNDRLVIDKKGLKSAESLLISRFMMYPTVYHHHVCRIARKMYEKALERCIELGELEARDLVRMDDYDMVSFLRSSNSFSKEIIDRIDRRDLFKRAIYVGRDRVGDVKISERRAELEIAEIADVDVDDVIVDIPPETDVREVSALVHMDDGLKKLEDCSPLVKTLRDAERDIWMLGVYTTKENIRAVAKASVKLFNIERIPKQRRLDEVINF</sequence>
<dbReference type="OrthoDB" id="8895at2157"/>
<dbReference type="RefSeq" id="WP_015589788.1">
    <property type="nucleotide sequence ID" value="NC_021169.1"/>
</dbReference>
<organism evidence="2 3">
    <name type="scientific">Archaeoglobus sulfaticallidus PM70-1</name>
    <dbReference type="NCBI Taxonomy" id="387631"/>
    <lineage>
        <taxon>Archaea</taxon>
        <taxon>Methanobacteriati</taxon>
        <taxon>Methanobacteriota</taxon>
        <taxon>Archaeoglobi</taxon>
        <taxon>Archaeoglobales</taxon>
        <taxon>Archaeoglobaceae</taxon>
        <taxon>Archaeoglobus</taxon>
    </lineage>
</organism>
<dbReference type="Proteomes" id="UP000013307">
    <property type="component" value="Chromosome"/>
</dbReference>
<dbReference type="GO" id="GO:0006203">
    <property type="term" value="P:dGTP catabolic process"/>
    <property type="evidence" value="ECO:0007669"/>
    <property type="project" value="TreeGrafter"/>
</dbReference>
<name>N0B998_9EURY</name>
<evidence type="ECO:0000259" key="1">
    <source>
        <dbReference type="SMART" id="SM00471"/>
    </source>
</evidence>
<proteinExistence type="predicted"/>
<dbReference type="KEGG" id="ast:Asulf_00154"/>
<dbReference type="InterPro" id="IPR006674">
    <property type="entry name" value="HD_domain"/>
</dbReference>
<dbReference type="GO" id="GO:0008832">
    <property type="term" value="F:dGTPase activity"/>
    <property type="evidence" value="ECO:0007669"/>
    <property type="project" value="TreeGrafter"/>
</dbReference>
<accession>N0B998</accession>
<dbReference type="eggNOG" id="arCOG04430">
    <property type="taxonomic scope" value="Archaea"/>
</dbReference>
<dbReference type="Gene3D" id="1.10.3210.10">
    <property type="entry name" value="Hypothetical protein af1432"/>
    <property type="match status" value="1"/>
</dbReference>
<keyword evidence="2" id="KW-0378">Hydrolase</keyword>
<protein>
    <submittedName>
        <fullName evidence="2">HD superfamily phosphohydrolase</fullName>
    </submittedName>
</protein>
<dbReference type="STRING" id="387631.Asulf_00154"/>
<dbReference type="SMART" id="SM00471">
    <property type="entry name" value="HDc"/>
    <property type="match status" value="1"/>
</dbReference>
<dbReference type="InterPro" id="IPR050135">
    <property type="entry name" value="dGTPase-like"/>
</dbReference>
<dbReference type="PANTHER" id="PTHR11373:SF4">
    <property type="entry name" value="DEOXYNUCLEOSIDE TRIPHOSPHATE TRIPHOSPHOHYDROLASE SAMHD1"/>
    <property type="match status" value="1"/>
</dbReference>
<dbReference type="InterPro" id="IPR045509">
    <property type="entry name" value="HD_assoc_2"/>
</dbReference>
<gene>
    <name evidence="2" type="ORF">Asulf_00154</name>
</gene>
<dbReference type="SUPFAM" id="SSF109604">
    <property type="entry name" value="HD-domain/PDEase-like"/>
    <property type="match status" value="1"/>
</dbReference>
<dbReference type="CDD" id="cd00077">
    <property type="entry name" value="HDc"/>
    <property type="match status" value="1"/>
</dbReference>
<dbReference type="GeneID" id="15391800"/>
<reference evidence="2 3" key="1">
    <citation type="journal article" date="2013" name="Genome Announc.">
        <title>Complete Genome Sequence of the Thermophilic and Facultatively Chemolithoautotrophic Sulfate Reducer Archaeoglobus sulfaticallidus Strain PM70-1T.</title>
        <authorList>
            <person name="Stokke R."/>
            <person name="Hocking W.P."/>
            <person name="Steinsbu B.O."/>
            <person name="Steen I.H."/>
        </authorList>
    </citation>
    <scope>NUCLEOTIDE SEQUENCE [LARGE SCALE GENOMIC DNA]</scope>
    <source>
        <strain evidence="2">PM70-1</strain>
    </source>
</reference>
<evidence type="ECO:0000313" key="2">
    <source>
        <dbReference type="EMBL" id="AGK60189.1"/>
    </source>
</evidence>
<dbReference type="EMBL" id="CP005290">
    <property type="protein sequence ID" value="AGK60189.1"/>
    <property type="molecule type" value="Genomic_DNA"/>
</dbReference>
<dbReference type="Pfam" id="PF19276">
    <property type="entry name" value="HD_assoc_2"/>
    <property type="match status" value="1"/>
</dbReference>
<dbReference type="HOGENOM" id="CLU_026821_3_1_2"/>
<dbReference type="PANTHER" id="PTHR11373">
    <property type="entry name" value="DEOXYNUCLEOSIDE TRIPHOSPHATE TRIPHOSPHOHYDROLASE"/>
    <property type="match status" value="1"/>
</dbReference>
<evidence type="ECO:0000313" key="3">
    <source>
        <dbReference type="Proteomes" id="UP000013307"/>
    </source>
</evidence>